<feature type="transmembrane region" description="Helical" evidence="8">
    <location>
        <begin position="301"/>
        <end position="323"/>
    </location>
</feature>
<evidence type="ECO:0000256" key="6">
    <source>
        <dbReference type="ARBA" id="ARBA00023136"/>
    </source>
</evidence>
<comment type="subcellular location">
    <subcellularLocation>
        <location evidence="1">Cell membrane</location>
        <topology evidence="1">Multi-pass membrane protein</topology>
    </subcellularLocation>
</comment>
<feature type="transmembrane region" description="Helical" evidence="8">
    <location>
        <begin position="126"/>
        <end position="144"/>
    </location>
</feature>
<feature type="transmembrane region" description="Helical" evidence="8">
    <location>
        <begin position="93"/>
        <end position="114"/>
    </location>
</feature>
<gene>
    <name evidence="10" type="ORF">CBW65_11405</name>
</gene>
<evidence type="ECO:0000256" key="3">
    <source>
        <dbReference type="ARBA" id="ARBA00022475"/>
    </source>
</evidence>
<keyword evidence="11" id="KW-1185">Reference proteome</keyword>
<evidence type="ECO:0000256" key="7">
    <source>
        <dbReference type="SAM" id="MobiDB-lite"/>
    </source>
</evidence>
<evidence type="ECO:0000256" key="5">
    <source>
        <dbReference type="ARBA" id="ARBA00022989"/>
    </source>
</evidence>
<accession>A0A1Y0INC9</accession>
<evidence type="ECO:0000259" key="9">
    <source>
        <dbReference type="PROSITE" id="PS50850"/>
    </source>
</evidence>
<feature type="region of interest" description="Disordered" evidence="7">
    <location>
        <begin position="1"/>
        <end position="44"/>
    </location>
</feature>
<feature type="transmembrane region" description="Helical" evidence="8">
    <location>
        <begin position="266"/>
        <end position="289"/>
    </location>
</feature>
<keyword evidence="5 8" id="KW-1133">Transmembrane helix</keyword>
<keyword evidence="6 8" id="KW-0472">Membrane</keyword>
<feature type="transmembrane region" description="Helical" evidence="8">
    <location>
        <begin position="423"/>
        <end position="443"/>
    </location>
</feature>
<feature type="transmembrane region" description="Helical" evidence="8">
    <location>
        <begin position="215"/>
        <end position="233"/>
    </location>
</feature>
<dbReference type="PANTHER" id="PTHR43414:SF6">
    <property type="entry name" value="MULTIDRUG RESISTANCE PROTEIN MDTG"/>
    <property type="match status" value="1"/>
</dbReference>
<evidence type="ECO:0000256" key="2">
    <source>
        <dbReference type="ARBA" id="ARBA00022448"/>
    </source>
</evidence>
<feature type="transmembrane region" description="Helical" evidence="8">
    <location>
        <begin position="358"/>
        <end position="379"/>
    </location>
</feature>
<protein>
    <recommendedName>
        <fullName evidence="9">Major facilitator superfamily (MFS) profile domain-containing protein</fullName>
    </recommendedName>
</protein>
<feature type="transmembrane region" description="Helical" evidence="8">
    <location>
        <begin position="190"/>
        <end position="209"/>
    </location>
</feature>
<dbReference type="InterPro" id="IPR020846">
    <property type="entry name" value="MFS_dom"/>
</dbReference>
<keyword evidence="4 8" id="KW-0812">Transmembrane</keyword>
<reference evidence="11" key="1">
    <citation type="submission" date="2017-05" db="EMBL/GenBank/DDBJ databases">
        <authorList>
            <person name="Sung H."/>
        </authorList>
    </citation>
    <scope>NUCLEOTIDE SEQUENCE [LARGE SCALE GENOMIC DNA]</scope>
    <source>
        <strain evidence="11">AR23208</strain>
    </source>
</reference>
<feature type="compositionally biased region" description="Basic residues" evidence="7">
    <location>
        <begin position="18"/>
        <end position="28"/>
    </location>
</feature>
<dbReference type="KEGG" id="tum:CBW65_11405"/>
<feature type="domain" description="Major facilitator superfamily (MFS) profile" evidence="9">
    <location>
        <begin position="55"/>
        <end position="447"/>
    </location>
</feature>
<evidence type="ECO:0000313" key="10">
    <source>
        <dbReference type="EMBL" id="ARU61549.1"/>
    </source>
</evidence>
<name>A0A1Y0INC9_9BACL</name>
<evidence type="ECO:0000256" key="4">
    <source>
        <dbReference type="ARBA" id="ARBA00022692"/>
    </source>
</evidence>
<keyword evidence="3" id="KW-1003">Cell membrane</keyword>
<sequence>MADQTPDHAAAPAGRPGWRQHARRHRRGGQSVPATGGQGGPGMSSSMKASNWLWNFRVLWSAHFFSVASLTVLAPLLPFYLNEIGAGDTKQVLLWSGLALAAPAVSYSLTAPLWGKLGDKYGRKLMVVRALFGLVLTLLLMSIAKSPFEFFLYRLFQGAFGGVVDAGAAFAGSQAPEDQRGRVFGKLESAVSAGSLIGPLLGGLLVSFWGFKPLLQGLAVLVALMAVAAIFLLHEKRSRETTETEAYETSSGVFRTLQSFLRSRRLVAFLIGGLCANVAAYGLVPVFAPHVQNLTGDGENAAAWVGMLQAVMWGTALFGAAWWGRRNDKAPVERNFAWAALLCGIAVILQAVPEKVEWLFALRMLQGFAFSALLQSVFLEISKSSSAANRGVRMGSASSILVAGQVGGAMLGSTLGGFLSAPYVFLVLGSVLIFGAVVVKFAGHLPKVSSLRYGGGVFKR</sequence>
<keyword evidence="2" id="KW-0813">Transport</keyword>
<dbReference type="SUPFAM" id="SSF103473">
    <property type="entry name" value="MFS general substrate transporter"/>
    <property type="match status" value="1"/>
</dbReference>
<evidence type="ECO:0000256" key="1">
    <source>
        <dbReference type="ARBA" id="ARBA00004651"/>
    </source>
</evidence>
<dbReference type="Gene3D" id="1.20.1250.20">
    <property type="entry name" value="MFS general substrate transporter like domains"/>
    <property type="match status" value="2"/>
</dbReference>
<dbReference type="Proteomes" id="UP000195437">
    <property type="component" value="Chromosome"/>
</dbReference>
<feature type="transmembrane region" description="Helical" evidence="8">
    <location>
        <begin position="58"/>
        <end position="81"/>
    </location>
</feature>
<dbReference type="GO" id="GO:0005886">
    <property type="term" value="C:plasma membrane"/>
    <property type="evidence" value="ECO:0007669"/>
    <property type="project" value="UniProtKB-SubCell"/>
</dbReference>
<feature type="transmembrane region" description="Helical" evidence="8">
    <location>
        <begin position="391"/>
        <end position="411"/>
    </location>
</feature>
<evidence type="ECO:0000313" key="11">
    <source>
        <dbReference type="Proteomes" id="UP000195437"/>
    </source>
</evidence>
<dbReference type="PANTHER" id="PTHR43414">
    <property type="entry name" value="MULTIDRUG RESISTANCE PROTEIN MDTG"/>
    <property type="match status" value="1"/>
</dbReference>
<evidence type="ECO:0000256" key="8">
    <source>
        <dbReference type="SAM" id="Phobius"/>
    </source>
</evidence>
<feature type="transmembrane region" description="Helical" evidence="8">
    <location>
        <begin position="335"/>
        <end position="352"/>
    </location>
</feature>
<dbReference type="InterPro" id="IPR011701">
    <property type="entry name" value="MFS"/>
</dbReference>
<dbReference type="GO" id="GO:0022857">
    <property type="term" value="F:transmembrane transporter activity"/>
    <property type="evidence" value="ECO:0007669"/>
    <property type="project" value="InterPro"/>
</dbReference>
<organism evidence="10 11">
    <name type="scientific">Tumebacillus avium</name>
    <dbReference type="NCBI Taxonomy" id="1903704"/>
    <lineage>
        <taxon>Bacteria</taxon>
        <taxon>Bacillati</taxon>
        <taxon>Bacillota</taxon>
        <taxon>Bacilli</taxon>
        <taxon>Bacillales</taxon>
        <taxon>Alicyclobacillaceae</taxon>
        <taxon>Tumebacillus</taxon>
    </lineage>
</organism>
<dbReference type="PROSITE" id="PS50850">
    <property type="entry name" value="MFS"/>
    <property type="match status" value="1"/>
</dbReference>
<dbReference type="Pfam" id="PF07690">
    <property type="entry name" value="MFS_1"/>
    <property type="match status" value="1"/>
</dbReference>
<dbReference type="EMBL" id="CP021434">
    <property type="protein sequence ID" value="ARU61549.1"/>
    <property type="molecule type" value="Genomic_DNA"/>
</dbReference>
<proteinExistence type="predicted"/>
<dbReference type="InterPro" id="IPR036259">
    <property type="entry name" value="MFS_trans_sf"/>
</dbReference>
<dbReference type="AlphaFoldDB" id="A0A1Y0INC9"/>